<dbReference type="InterPro" id="IPR044861">
    <property type="entry name" value="IPNS-like_FE2OG_OXY"/>
</dbReference>
<dbReference type="GO" id="GO:0044283">
    <property type="term" value="P:small molecule biosynthetic process"/>
    <property type="evidence" value="ECO:0007669"/>
    <property type="project" value="UniProtKB-ARBA"/>
</dbReference>
<name>A0A2B7WLL5_9EURO</name>
<dbReference type="Proteomes" id="UP000223968">
    <property type="component" value="Unassembled WGS sequence"/>
</dbReference>
<keyword evidence="2" id="KW-0408">Iron</keyword>
<dbReference type="SUPFAM" id="SSF51197">
    <property type="entry name" value="Clavaminate synthase-like"/>
    <property type="match status" value="1"/>
</dbReference>
<reference evidence="4 5" key="1">
    <citation type="submission" date="2017-10" db="EMBL/GenBank/DDBJ databases">
        <title>Comparative genomics in systemic dimorphic fungi from Ajellomycetaceae.</title>
        <authorList>
            <person name="Munoz J.F."/>
            <person name="Mcewen J.G."/>
            <person name="Clay O.K."/>
            <person name="Cuomo C.A."/>
        </authorList>
    </citation>
    <scope>NUCLEOTIDE SEQUENCE [LARGE SCALE GENOMIC DNA]</scope>
    <source>
        <strain evidence="4 5">UAMH5409</strain>
    </source>
</reference>
<protein>
    <recommendedName>
        <fullName evidence="3">Fe2OG dioxygenase domain-containing protein</fullName>
    </recommendedName>
</protein>
<dbReference type="InterPro" id="IPR050231">
    <property type="entry name" value="Iron_ascorbate_oxido_reductase"/>
</dbReference>
<accession>A0A2B7WLL5</accession>
<dbReference type="Pfam" id="PF03171">
    <property type="entry name" value="2OG-FeII_Oxy"/>
    <property type="match status" value="1"/>
</dbReference>
<dbReference type="STRING" id="1447875.A0A2B7WLL5"/>
<keyword evidence="5" id="KW-1185">Reference proteome</keyword>
<dbReference type="Pfam" id="PF14226">
    <property type="entry name" value="DIOX_N"/>
    <property type="match status" value="1"/>
</dbReference>
<dbReference type="AlphaFoldDB" id="A0A2B7WLL5"/>
<dbReference type="EMBL" id="PDNB01000249">
    <property type="protein sequence ID" value="PGG97401.1"/>
    <property type="molecule type" value="Genomic_DNA"/>
</dbReference>
<evidence type="ECO:0000256" key="1">
    <source>
        <dbReference type="ARBA" id="ARBA00008056"/>
    </source>
</evidence>
<feature type="domain" description="Fe2OG dioxygenase" evidence="3">
    <location>
        <begin position="175"/>
        <end position="280"/>
    </location>
</feature>
<proteinExistence type="inferred from homology"/>
<evidence type="ECO:0000256" key="2">
    <source>
        <dbReference type="RuleBase" id="RU003682"/>
    </source>
</evidence>
<dbReference type="GO" id="GO:0046872">
    <property type="term" value="F:metal ion binding"/>
    <property type="evidence" value="ECO:0007669"/>
    <property type="project" value="UniProtKB-KW"/>
</dbReference>
<dbReference type="GO" id="GO:0016491">
    <property type="term" value="F:oxidoreductase activity"/>
    <property type="evidence" value="ECO:0007669"/>
    <property type="project" value="UniProtKB-KW"/>
</dbReference>
<organism evidence="4 5">
    <name type="scientific">Helicocarpus griseus UAMH5409</name>
    <dbReference type="NCBI Taxonomy" id="1447875"/>
    <lineage>
        <taxon>Eukaryota</taxon>
        <taxon>Fungi</taxon>
        <taxon>Dikarya</taxon>
        <taxon>Ascomycota</taxon>
        <taxon>Pezizomycotina</taxon>
        <taxon>Eurotiomycetes</taxon>
        <taxon>Eurotiomycetidae</taxon>
        <taxon>Onygenales</taxon>
        <taxon>Ajellomycetaceae</taxon>
        <taxon>Helicocarpus</taxon>
    </lineage>
</organism>
<keyword evidence="2" id="KW-0479">Metal-binding</keyword>
<dbReference type="OrthoDB" id="288590at2759"/>
<dbReference type="Gene3D" id="2.60.120.330">
    <property type="entry name" value="B-lactam Antibiotic, Isopenicillin N Synthase, Chain"/>
    <property type="match status" value="1"/>
</dbReference>
<dbReference type="InterPro" id="IPR026992">
    <property type="entry name" value="DIOX_N"/>
</dbReference>
<dbReference type="InterPro" id="IPR027443">
    <property type="entry name" value="IPNS-like_sf"/>
</dbReference>
<dbReference type="PROSITE" id="PS51471">
    <property type="entry name" value="FE2OG_OXY"/>
    <property type="match status" value="1"/>
</dbReference>
<keyword evidence="2" id="KW-0560">Oxidoreductase</keyword>
<gene>
    <name evidence="4" type="ORF">AJ79_09213</name>
</gene>
<sequence length="325" mass="37046">MATNSAAAHDQYIISSSLPTLRLDLLRAGDNAESKKLLDACRTYGFFYLDLTSDSTLCQYWEKILAVMKQYFEQPLEVKIQDAHGSDNTGYEPIGNEVGPNPATRDGYESLKVSRREFLKNEVELSTSIRDRSDTIFRFIREAHGITMMMLERLSNEMDLEASARFESFHADTRPTLSTLAFLRYPKHDGCAPDNVGHNMHTDIGSLTFLLTQQWGLQILSPGSDRWEFVKPRLKHAVINVGDSLHFPSGGQFASVVHRVIPFEGKQQEDRYSIAYLMRVNDDVRWSDRSGKVWSAKEWHDFKFDAFRTSDTMENGIQVVTGMRA</sequence>
<comment type="similarity">
    <text evidence="1 2">Belongs to the iron/ascorbate-dependent oxidoreductase family.</text>
</comment>
<evidence type="ECO:0000313" key="5">
    <source>
        <dbReference type="Proteomes" id="UP000223968"/>
    </source>
</evidence>
<comment type="caution">
    <text evidence="4">The sequence shown here is derived from an EMBL/GenBank/DDBJ whole genome shotgun (WGS) entry which is preliminary data.</text>
</comment>
<evidence type="ECO:0000313" key="4">
    <source>
        <dbReference type="EMBL" id="PGG97401.1"/>
    </source>
</evidence>
<dbReference type="InterPro" id="IPR005123">
    <property type="entry name" value="Oxoglu/Fe-dep_dioxygenase_dom"/>
</dbReference>
<evidence type="ECO:0000259" key="3">
    <source>
        <dbReference type="PROSITE" id="PS51471"/>
    </source>
</evidence>
<dbReference type="PANTHER" id="PTHR47990">
    <property type="entry name" value="2-OXOGLUTARATE (2OG) AND FE(II)-DEPENDENT OXYGENASE SUPERFAMILY PROTEIN-RELATED"/>
    <property type="match status" value="1"/>
</dbReference>